<feature type="chain" id="PRO_5043946149" description="Phytocyanin domain-containing protein" evidence="3">
    <location>
        <begin position="23"/>
        <end position="118"/>
    </location>
</feature>
<proteinExistence type="predicted"/>
<keyword evidence="5" id="KW-1185">Reference proteome</keyword>
<evidence type="ECO:0000313" key="5">
    <source>
        <dbReference type="Proteomes" id="UP001457282"/>
    </source>
</evidence>
<comment type="caution">
    <text evidence="4">The sequence shown here is derived from an EMBL/GenBank/DDBJ whole genome shotgun (WGS) entry which is preliminary data.</text>
</comment>
<evidence type="ECO:0000256" key="2">
    <source>
        <dbReference type="SAM" id="Phobius"/>
    </source>
</evidence>
<sequence length="118" mass="12288">MDSRAALMIFVMVALLMKGAAAAIHTVGLGTVNGWTVPSDKSAYSTWASKNTFYLNDQLYDHCQSGMKLAINVTGGTNPTTTTTPQSPQPSPSSASALTVGTLFAFVSSTIVIALLTS</sequence>
<gene>
    <name evidence="4" type="ORF">M0R45_003156</name>
</gene>
<dbReference type="SUPFAM" id="SSF49503">
    <property type="entry name" value="Cupredoxins"/>
    <property type="match status" value="1"/>
</dbReference>
<dbReference type="EMBL" id="JBEDUW010000001">
    <property type="protein sequence ID" value="KAK9947536.1"/>
    <property type="molecule type" value="Genomic_DNA"/>
</dbReference>
<protein>
    <recommendedName>
        <fullName evidence="6">Phytocyanin domain-containing protein</fullName>
    </recommendedName>
</protein>
<feature type="compositionally biased region" description="Low complexity" evidence="1">
    <location>
        <begin position="79"/>
        <end position="94"/>
    </location>
</feature>
<dbReference type="Gene3D" id="2.60.40.420">
    <property type="entry name" value="Cupredoxins - blue copper proteins"/>
    <property type="match status" value="1"/>
</dbReference>
<organism evidence="4 5">
    <name type="scientific">Rubus argutus</name>
    <name type="common">Southern blackberry</name>
    <dbReference type="NCBI Taxonomy" id="59490"/>
    <lineage>
        <taxon>Eukaryota</taxon>
        <taxon>Viridiplantae</taxon>
        <taxon>Streptophyta</taxon>
        <taxon>Embryophyta</taxon>
        <taxon>Tracheophyta</taxon>
        <taxon>Spermatophyta</taxon>
        <taxon>Magnoliopsida</taxon>
        <taxon>eudicotyledons</taxon>
        <taxon>Gunneridae</taxon>
        <taxon>Pentapetalae</taxon>
        <taxon>rosids</taxon>
        <taxon>fabids</taxon>
        <taxon>Rosales</taxon>
        <taxon>Rosaceae</taxon>
        <taxon>Rosoideae</taxon>
        <taxon>Rosoideae incertae sedis</taxon>
        <taxon>Rubus</taxon>
    </lineage>
</organism>
<keyword evidence="2" id="KW-1133">Transmembrane helix</keyword>
<keyword evidence="2" id="KW-0812">Transmembrane</keyword>
<name>A0AAW1YE84_RUBAR</name>
<evidence type="ECO:0000256" key="1">
    <source>
        <dbReference type="SAM" id="MobiDB-lite"/>
    </source>
</evidence>
<feature type="region of interest" description="Disordered" evidence="1">
    <location>
        <begin position="74"/>
        <end position="94"/>
    </location>
</feature>
<evidence type="ECO:0000256" key="3">
    <source>
        <dbReference type="SAM" id="SignalP"/>
    </source>
</evidence>
<keyword evidence="3" id="KW-0732">Signal</keyword>
<accession>A0AAW1YE84</accession>
<reference evidence="4 5" key="1">
    <citation type="journal article" date="2023" name="G3 (Bethesda)">
        <title>A chromosome-length genome assembly and annotation of blackberry (Rubus argutus, cv. 'Hillquist').</title>
        <authorList>
            <person name="Bruna T."/>
            <person name="Aryal R."/>
            <person name="Dudchenko O."/>
            <person name="Sargent D.J."/>
            <person name="Mead D."/>
            <person name="Buti M."/>
            <person name="Cavallini A."/>
            <person name="Hytonen T."/>
            <person name="Andres J."/>
            <person name="Pham M."/>
            <person name="Weisz D."/>
            <person name="Mascagni F."/>
            <person name="Usai G."/>
            <person name="Natali L."/>
            <person name="Bassil N."/>
            <person name="Fernandez G.E."/>
            <person name="Lomsadze A."/>
            <person name="Armour M."/>
            <person name="Olukolu B."/>
            <person name="Poorten T."/>
            <person name="Britton C."/>
            <person name="Davik J."/>
            <person name="Ashrafi H."/>
            <person name="Aiden E.L."/>
            <person name="Borodovsky M."/>
            <person name="Worthington M."/>
        </authorList>
    </citation>
    <scope>NUCLEOTIDE SEQUENCE [LARGE SCALE GENOMIC DNA]</scope>
    <source>
        <strain evidence="4">PI 553951</strain>
    </source>
</reference>
<evidence type="ECO:0008006" key="6">
    <source>
        <dbReference type="Google" id="ProtNLM"/>
    </source>
</evidence>
<feature type="transmembrane region" description="Helical" evidence="2">
    <location>
        <begin position="95"/>
        <end position="116"/>
    </location>
</feature>
<feature type="signal peptide" evidence="3">
    <location>
        <begin position="1"/>
        <end position="22"/>
    </location>
</feature>
<keyword evidence="2" id="KW-0472">Membrane</keyword>
<evidence type="ECO:0000313" key="4">
    <source>
        <dbReference type="EMBL" id="KAK9947536.1"/>
    </source>
</evidence>
<dbReference type="InterPro" id="IPR008972">
    <property type="entry name" value="Cupredoxin"/>
</dbReference>
<dbReference type="Proteomes" id="UP001457282">
    <property type="component" value="Unassembled WGS sequence"/>
</dbReference>
<dbReference type="AlphaFoldDB" id="A0AAW1YE84"/>